<dbReference type="AlphaFoldDB" id="A0A0J9ERA5"/>
<organism evidence="2">
    <name type="scientific">Ajellomyces dermatitidis (strain ATCC 18188 / CBS 674.68)</name>
    <name type="common">Blastomyces dermatitidis</name>
    <dbReference type="NCBI Taxonomy" id="653446"/>
    <lineage>
        <taxon>Eukaryota</taxon>
        <taxon>Fungi</taxon>
        <taxon>Dikarya</taxon>
        <taxon>Ascomycota</taxon>
        <taxon>Pezizomycotina</taxon>
        <taxon>Eurotiomycetes</taxon>
        <taxon>Eurotiomycetidae</taxon>
        <taxon>Onygenales</taxon>
        <taxon>Ajellomycetaceae</taxon>
        <taxon>Blastomyces</taxon>
    </lineage>
</organism>
<gene>
    <name evidence="2" type="ORF">BDDG_13072</name>
</gene>
<name>A0A0J9ERA5_AJEDA</name>
<dbReference type="EMBL" id="GG749517">
    <property type="protein sequence ID" value="KMW68848.1"/>
    <property type="molecule type" value="Genomic_DNA"/>
</dbReference>
<sequence length="137" mass="14653">MASHSHNKRHHSAHTRQFISKQHIIMDDNTPSYTLSTVSLLKLSHVDRFTSVNDSELNVESLIKNLENVIIKELSVLYVTKSSVFLSSFSVSSSAAPSQSPTPTSVSGSPASATSVPMTLTSATSGFTVSAFVISSP</sequence>
<evidence type="ECO:0000313" key="2">
    <source>
        <dbReference type="EMBL" id="KMW68848.1"/>
    </source>
</evidence>
<feature type="region of interest" description="Disordered" evidence="1">
    <location>
        <begin position="93"/>
        <end position="113"/>
    </location>
</feature>
<accession>A0A0J9ERA5</accession>
<proteinExistence type="predicted"/>
<protein>
    <submittedName>
        <fullName evidence="2">Uncharacterized protein</fullName>
    </submittedName>
</protein>
<evidence type="ECO:0000256" key="1">
    <source>
        <dbReference type="SAM" id="MobiDB-lite"/>
    </source>
</evidence>
<reference evidence="2" key="1">
    <citation type="submission" date="2010-03" db="EMBL/GenBank/DDBJ databases">
        <title>Annotation of Blastomyces dermatitidis strain ATCC 18188.</title>
        <authorList>
            <consortium name="The Broad Institute Genome Sequencing Platform"/>
            <consortium name="Broad Institute Genome Sequencing Center for Infectious Disease."/>
            <person name="Cuomo C."/>
            <person name="Klein B."/>
            <person name="Sullivan T."/>
            <person name="Heitman J."/>
            <person name="Young S."/>
            <person name="Zeng Q."/>
            <person name="Gargeya S."/>
            <person name="Alvarado L."/>
            <person name="Berlin A.M."/>
            <person name="Chapman S.B."/>
            <person name="Chen Z."/>
            <person name="Freedman E."/>
            <person name="Gellesch M."/>
            <person name="Goldberg J."/>
            <person name="Griggs A."/>
            <person name="Gujja S."/>
            <person name="Heilman E."/>
            <person name="Heiman D."/>
            <person name="Howarth C."/>
            <person name="Mehta T."/>
            <person name="Neiman D."/>
            <person name="Pearson M."/>
            <person name="Roberts A."/>
            <person name="Saif S."/>
            <person name="Shea T."/>
            <person name="Shenoy N."/>
            <person name="Sisk P."/>
            <person name="Stolte C."/>
            <person name="Sykes S."/>
            <person name="White J."/>
            <person name="Yandava C."/>
            <person name="Haas B."/>
            <person name="Nusbaum C."/>
            <person name="Birren B."/>
        </authorList>
    </citation>
    <scope>NUCLEOTIDE SEQUENCE</scope>
    <source>
        <strain evidence="2">ATCC 18188</strain>
    </source>
</reference>
<dbReference type="Proteomes" id="UP000007802">
    <property type="component" value="Unassembled WGS sequence"/>
</dbReference>